<dbReference type="AlphaFoldDB" id="A0A1H1HTX8"/>
<evidence type="ECO:0000256" key="1">
    <source>
        <dbReference type="ARBA" id="ARBA00023125"/>
    </source>
</evidence>
<dbReference type="PANTHER" id="PTHR30204">
    <property type="entry name" value="REDOX-CYCLING DRUG-SENSING TRANSCRIPTIONAL ACTIVATOR SOXR"/>
    <property type="match status" value="1"/>
</dbReference>
<dbReference type="SUPFAM" id="SSF46955">
    <property type="entry name" value="Putative DNA-binding domain"/>
    <property type="match status" value="1"/>
</dbReference>
<keyword evidence="4" id="KW-1185">Reference proteome</keyword>
<dbReference type="SMART" id="SM00422">
    <property type="entry name" value="HTH_MERR"/>
    <property type="match status" value="1"/>
</dbReference>
<reference evidence="4" key="1">
    <citation type="submission" date="2016-10" db="EMBL/GenBank/DDBJ databases">
        <authorList>
            <person name="Varghese N."/>
            <person name="Submissions S."/>
        </authorList>
    </citation>
    <scope>NUCLEOTIDE SEQUENCE [LARGE SCALE GENOMIC DNA]</scope>
    <source>
        <strain evidence="4">DSM 44142</strain>
    </source>
</reference>
<sequence length="240" mass="25785">MWSTREVAELAGTSLRTVRHYHDVGLLDEPVRRSNGYKAYGVEHLVRLVWIRRMTGLGFSLAQIAAMDADGVDDAAAEQLDAKLVADIERLQRVREELAALRSSTAPSDLPPGLSAAATAHGLSPADRKFSVVLAQLVGPAKAEEYARMLTAHPRTAAGDDFDRLPADADDAVIADVAARLVPDVLRQVSEFPELGIWSEGGGHDQVTAQRVILATLAELYNPAQLHVLGRVAVAAAEAR</sequence>
<dbReference type="OrthoDB" id="4569196at2"/>
<feature type="domain" description="HTH merR-type" evidence="2">
    <location>
        <begin position="1"/>
        <end position="70"/>
    </location>
</feature>
<organism evidence="3 4">
    <name type="scientific">Tsukamurella pulmonis</name>
    <dbReference type="NCBI Taxonomy" id="47312"/>
    <lineage>
        <taxon>Bacteria</taxon>
        <taxon>Bacillati</taxon>
        <taxon>Actinomycetota</taxon>
        <taxon>Actinomycetes</taxon>
        <taxon>Mycobacteriales</taxon>
        <taxon>Tsukamurellaceae</taxon>
        <taxon>Tsukamurella</taxon>
    </lineage>
</organism>
<dbReference type="InterPro" id="IPR047057">
    <property type="entry name" value="MerR_fam"/>
</dbReference>
<dbReference type="PROSITE" id="PS50937">
    <property type="entry name" value="HTH_MERR_2"/>
    <property type="match status" value="1"/>
</dbReference>
<dbReference type="InterPro" id="IPR000551">
    <property type="entry name" value="MerR-type_HTH_dom"/>
</dbReference>
<dbReference type="CDD" id="cd00592">
    <property type="entry name" value="HTH_MerR-like"/>
    <property type="match status" value="1"/>
</dbReference>
<dbReference type="PANTHER" id="PTHR30204:SF93">
    <property type="entry name" value="HTH MERR-TYPE DOMAIN-CONTAINING PROTEIN"/>
    <property type="match status" value="1"/>
</dbReference>
<evidence type="ECO:0000313" key="4">
    <source>
        <dbReference type="Proteomes" id="UP000183053"/>
    </source>
</evidence>
<dbReference type="Pfam" id="PF13411">
    <property type="entry name" value="MerR_1"/>
    <property type="match status" value="1"/>
</dbReference>
<dbReference type="GO" id="GO:0003677">
    <property type="term" value="F:DNA binding"/>
    <property type="evidence" value="ECO:0007669"/>
    <property type="project" value="UniProtKB-KW"/>
</dbReference>
<evidence type="ECO:0000313" key="3">
    <source>
        <dbReference type="EMBL" id="SDR28894.1"/>
    </source>
</evidence>
<dbReference type="STRING" id="47312.SAMN04489765_4592"/>
<proteinExistence type="predicted"/>
<protein>
    <submittedName>
        <fullName evidence="3">DNA-binding transcriptional regulator, MerR family</fullName>
    </submittedName>
</protein>
<dbReference type="Gene3D" id="1.10.1660.10">
    <property type="match status" value="1"/>
</dbReference>
<dbReference type="EMBL" id="FNLF01000002">
    <property type="protein sequence ID" value="SDR28894.1"/>
    <property type="molecule type" value="Genomic_DNA"/>
</dbReference>
<dbReference type="RefSeq" id="WP_068563843.1">
    <property type="nucleotide sequence ID" value="NZ_FNLF01000002.1"/>
</dbReference>
<name>A0A1H1HTX8_9ACTN</name>
<dbReference type="InterPro" id="IPR009061">
    <property type="entry name" value="DNA-bd_dom_put_sf"/>
</dbReference>
<dbReference type="GO" id="GO:0003700">
    <property type="term" value="F:DNA-binding transcription factor activity"/>
    <property type="evidence" value="ECO:0007669"/>
    <property type="project" value="InterPro"/>
</dbReference>
<dbReference type="Proteomes" id="UP000183053">
    <property type="component" value="Unassembled WGS sequence"/>
</dbReference>
<accession>A0A1H1HTX8</accession>
<evidence type="ECO:0000259" key="2">
    <source>
        <dbReference type="PROSITE" id="PS50937"/>
    </source>
</evidence>
<keyword evidence="1 3" id="KW-0238">DNA-binding</keyword>
<gene>
    <name evidence="3" type="ORF">SAMN04489765_4592</name>
</gene>